<keyword evidence="7" id="KW-0029">Amino-acid transport</keyword>
<evidence type="ECO:0000313" key="13">
    <source>
        <dbReference type="Proteomes" id="UP001149140"/>
    </source>
</evidence>
<keyword evidence="6" id="KW-1278">Translocase</keyword>
<evidence type="ECO:0000256" key="3">
    <source>
        <dbReference type="ARBA" id="ARBA00022475"/>
    </source>
</evidence>
<evidence type="ECO:0000259" key="11">
    <source>
        <dbReference type="PROSITE" id="PS50893"/>
    </source>
</evidence>
<evidence type="ECO:0000256" key="9">
    <source>
        <dbReference type="ARBA" id="ARBA00054718"/>
    </source>
</evidence>
<dbReference type="FunFam" id="3.40.50.300:FF:000056">
    <property type="entry name" value="Cell division ATP-binding protein FtsE"/>
    <property type="match status" value="1"/>
</dbReference>
<evidence type="ECO:0000256" key="1">
    <source>
        <dbReference type="ARBA" id="ARBA00005417"/>
    </source>
</evidence>
<keyword evidence="8" id="KW-0472">Membrane</keyword>
<evidence type="ECO:0000256" key="8">
    <source>
        <dbReference type="ARBA" id="ARBA00023136"/>
    </source>
</evidence>
<keyword evidence="5 12" id="KW-0067">ATP-binding</keyword>
<dbReference type="PROSITE" id="PS50893">
    <property type="entry name" value="ABC_TRANSPORTER_2"/>
    <property type="match status" value="1"/>
</dbReference>
<dbReference type="RefSeq" id="WP_270039195.1">
    <property type="nucleotide sequence ID" value="NZ_JAPDOD010000005.1"/>
</dbReference>
<evidence type="ECO:0000313" key="12">
    <source>
        <dbReference type="EMBL" id="MDA0160386.1"/>
    </source>
</evidence>
<accession>A0A9X3MPF2</accession>
<sequence>MLEIQQLHKVFPNGVVALDGVDLFVPRGEILGVIGRSGTGKSTLIRCINRLEEPTSGSILLDGRDVTRMRGGELRATRRRLGMIFQQFNLLTSRTAAENVALPLEVAGAGRAERRRRALELLALVGLEDRAGSYPSQLSGGQKQRVGIARALAAEPSVLLSDEATSALDSETTDSVLDLLRRINAELGVTVLLITHELDVVRRVCDSVALLDAGRVVESGPLGEVVARTGSALATGLLPSLGRVEVGESEIALDVVLLDDDADERLAAALTDGARVEARATERIGDRRVTRALVVTDDAADAPRLADELRVRGARAEVAR</sequence>
<dbReference type="PANTHER" id="PTHR43166:SF30">
    <property type="entry name" value="METHIONINE IMPORT ATP-BINDING PROTEIN METN"/>
    <property type="match status" value="1"/>
</dbReference>
<evidence type="ECO:0000256" key="6">
    <source>
        <dbReference type="ARBA" id="ARBA00022967"/>
    </source>
</evidence>
<dbReference type="AlphaFoldDB" id="A0A9X3MPF2"/>
<reference evidence="12" key="1">
    <citation type="submission" date="2022-10" db="EMBL/GenBank/DDBJ databases">
        <title>The WGS of Solirubrobacter ginsenosidimutans DSM 21036.</title>
        <authorList>
            <person name="Jiang Z."/>
        </authorList>
    </citation>
    <scope>NUCLEOTIDE SEQUENCE</scope>
    <source>
        <strain evidence="12">DSM 21036</strain>
    </source>
</reference>
<dbReference type="InterPro" id="IPR027417">
    <property type="entry name" value="P-loop_NTPase"/>
</dbReference>
<keyword evidence="3" id="KW-1003">Cell membrane</keyword>
<dbReference type="InterPro" id="IPR003439">
    <property type="entry name" value="ABC_transporter-like_ATP-bd"/>
</dbReference>
<dbReference type="GO" id="GO:0005886">
    <property type="term" value="C:plasma membrane"/>
    <property type="evidence" value="ECO:0007669"/>
    <property type="project" value="UniProtKB-ARBA"/>
</dbReference>
<dbReference type="Pfam" id="PF00005">
    <property type="entry name" value="ABC_tran"/>
    <property type="match status" value="1"/>
</dbReference>
<dbReference type="InterPro" id="IPR017871">
    <property type="entry name" value="ABC_transporter-like_CS"/>
</dbReference>
<name>A0A9X3MPF2_9ACTN</name>
<dbReference type="PANTHER" id="PTHR43166">
    <property type="entry name" value="AMINO ACID IMPORT ATP-BINDING PROTEIN"/>
    <property type="match status" value="1"/>
</dbReference>
<organism evidence="12 13">
    <name type="scientific">Solirubrobacter ginsenosidimutans</name>
    <dbReference type="NCBI Taxonomy" id="490573"/>
    <lineage>
        <taxon>Bacteria</taxon>
        <taxon>Bacillati</taxon>
        <taxon>Actinomycetota</taxon>
        <taxon>Thermoleophilia</taxon>
        <taxon>Solirubrobacterales</taxon>
        <taxon>Solirubrobacteraceae</taxon>
        <taxon>Solirubrobacter</taxon>
    </lineage>
</organism>
<dbReference type="EMBL" id="JAPDOD010000005">
    <property type="protein sequence ID" value="MDA0160386.1"/>
    <property type="molecule type" value="Genomic_DNA"/>
</dbReference>
<evidence type="ECO:0000256" key="7">
    <source>
        <dbReference type="ARBA" id="ARBA00022970"/>
    </source>
</evidence>
<dbReference type="Gene3D" id="3.40.50.300">
    <property type="entry name" value="P-loop containing nucleotide triphosphate hydrolases"/>
    <property type="match status" value="1"/>
</dbReference>
<dbReference type="Proteomes" id="UP001149140">
    <property type="component" value="Unassembled WGS sequence"/>
</dbReference>
<dbReference type="PROSITE" id="PS00211">
    <property type="entry name" value="ABC_TRANSPORTER_1"/>
    <property type="match status" value="1"/>
</dbReference>
<evidence type="ECO:0000256" key="5">
    <source>
        <dbReference type="ARBA" id="ARBA00022840"/>
    </source>
</evidence>
<dbReference type="GO" id="GO:0005524">
    <property type="term" value="F:ATP binding"/>
    <property type="evidence" value="ECO:0007669"/>
    <property type="project" value="UniProtKB-KW"/>
</dbReference>
<comment type="similarity">
    <text evidence="1">Belongs to the ABC transporter superfamily.</text>
</comment>
<dbReference type="GO" id="GO:0006865">
    <property type="term" value="P:amino acid transport"/>
    <property type="evidence" value="ECO:0007669"/>
    <property type="project" value="UniProtKB-KW"/>
</dbReference>
<dbReference type="InterPro" id="IPR003593">
    <property type="entry name" value="AAA+_ATPase"/>
</dbReference>
<keyword evidence="13" id="KW-1185">Reference proteome</keyword>
<dbReference type="SMART" id="SM00382">
    <property type="entry name" value="AAA"/>
    <property type="match status" value="1"/>
</dbReference>
<keyword evidence="2" id="KW-0813">Transport</keyword>
<gene>
    <name evidence="12" type="ORF">OM076_08925</name>
</gene>
<evidence type="ECO:0000256" key="10">
    <source>
        <dbReference type="ARBA" id="ARBA00063837"/>
    </source>
</evidence>
<dbReference type="GO" id="GO:0016887">
    <property type="term" value="F:ATP hydrolysis activity"/>
    <property type="evidence" value="ECO:0007669"/>
    <property type="project" value="InterPro"/>
</dbReference>
<evidence type="ECO:0000256" key="4">
    <source>
        <dbReference type="ARBA" id="ARBA00022741"/>
    </source>
</evidence>
<keyword evidence="4" id="KW-0547">Nucleotide-binding</keyword>
<dbReference type="SUPFAM" id="SSF52540">
    <property type="entry name" value="P-loop containing nucleoside triphosphate hydrolases"/>
    <property type="match status" value="1"/>
</dbReference>
<protein>
    <submittedName>
        <fullName evidence="12">ATP-binding cassette domain-containing protein</fullName>
    </submittedName>
</protein>
<evidence type="ECO:0000256" key="2">
    <source>
        <dbReference type="ARBA" id="ARBA00022448"/>
    </source>
</evidence>
<feature type="domain" description="ABC transporter" evidence="11">
    <location>
        <begin position="2"/>
        <end position="238"/>
    </location>
</feature>
<proteinExistence type="inferred from homology"/>
<comment type="subunit">
    <text evidence="10">Homodimer. Forms a membrane-associated complex with FtsX.</text>
</comment>
<comment type="caution">
    <text evidence="12">The sequence shown here is derived from an EMBL/GenBank/DDBJ whole genome shotgun (WGS) entry which is preliminary data.</text>
</comment>
<dbReference type="InterPro" id="IPR050086">
    <property type="entry name" value="MetN_ABC_transporter-like"/>
</dbReference>
<comment type="function">
    <text evidence="9">Part of the ABC transporter FtsEX involved in cellular division. Has ATPase activity.</text>
</comment>